<evidence type="ECO:0000313" key="3">
    <source>
        <dbReference type="Proteomes" id="UP001164929"/>
    </source>
</evidence>
<organism evidence="2 3">
    <name type="scientific">Populus alba x Populus x berolinensis</name>
    <dbReference type="NCBI Taxonomy" id="444605"/>
    <lineage>
        <taxon>Eukaryota</taxon>
        <taxon>Viridiplantae</taxon>
        <taxon>Streptophyta</taxon>
        <taxon>Embryophyta</taxon>
        <taxon>Tracheophyta</taxon>
        <taxon>Spermatophyta</taxon>
        <taxon>Magnoliopsida</taxon>
        <taxon>eudicotyledons</taxon>
        <taxon>Gunneridae</taxon>
        <taxon>Pentapetalae</taxon>
        <taxon>rosids</taxon>
        <taxon>fabids</taxon>
        <taxon>Malpighiales</taxon>
        <taxon>Salicaceae</taxon>
        <taxon>Saliceae</taxon>
        <taxon>Populus</taxon>
    </lineage>
</organism>
<sequence>MVCHMLQAHHHEYLQVYDCATFEELSARKWMNVFIFLYIFVAYIQFVLL</sequence>
<keyword evidence="3" id="KW-1185">Reference proteome</keyword>
<keyword evidence="1" id="KW-1133">Transmembrane helix</keyword>
<keyword evidence="1" id="KW-0472">Membrane</keyword>
<accession>A0AAD6LEL3</accession>
<evidence type="ECO:0000313" key="2">
    <source>
        <dbReference type="EMBL" id="KAJ6959135.1"/>
    </source>
</evidence>
<feature type="transmembrane region" description="Helical" evidence="1">
    <location>
        <begin position="30"/>
        <end position="48"/>
    </location>
</feature>
<protein>
    <submittedName>
        <fullName evidence="2">Uncharacterized protein</fullName>
    </submittedName>
</protein>
<proteinExistence type="predicted"/>
<dbReference type="AlphaFoldDB" id="A0AAD6LEL3"/>
<evidence type="ECO:0000256" key="1">
    <source>
        <dbReference type="SAM" id="Phobius"/>
    </source>
</evidence>
<dbReference type="Proteomes" id="UP001164929">
    <property type="component" value="Chromosome 17"/>
</dbReference>
<reference evidence="2" key="1">
    <citation type="journal article" date="2023" name="Mol. Ecol. Resour.">
        <title>Chromosome-level genome assembly of a triploid poplar Populus alba 'Berolinensis'.</title>
        <authorList>
            <person name="Chen S."/>
            <person name="Yu Y."/>
            <person name="Wang X."/>
            <person name="Wang S."/>
            <person name="Zhang T."/>
            <person name="Zhou Y."/>
            <person name="He R."/>
            <person name="Meng N."/>
            <person name="Wang Y."/>
            <person name="Liu W."/>
            <person name="Liu Z."/>
            <person name="Liu J."/>
            <person name="Guo Q."/>
            <person name="Huang H."/>
            <person name="Sederoff R.R."/>
            <person name="Wang G."/>
            <person name="Qu G."/>
            <person name="Chen S."/>
        </authorList>
    </citation>
    <scope>NUCLEOTIDE SEQUENCE</scope>
    <source>
        <strain evidence="2">SC-2020</strain>
    </source>
</reference>
<comment type="caution">
    <text evidence="2">The sequence shown here is derived from an EMBL/GenBank/DDBJ whole genome shotgun (WGS) entry which is preliminary data.</text>
</comment>
<dbReference type="EMBL" id="JAQIZT010000017">
    <property type="protein sequence ID" value="KAJ6959135.1"/>
    <property type="molecule type" value="Genomic_DNA"/>
</dbReference>
<name>A0AAD6LEL3_9ROSI</name>
<keyword evidence="1" id="KW-0812">Transmembrane</keyword>
<gene>
    <name evidence="2" type="ORF">NC653_037436</name>
</gene>